<dbReference type="GO" id="GO:0005802">
    <property type="term" value="C:trans-Golgi network"/>
    <property type="evidence" value="ECO:0007669"/>
    <property type="project" value="TreeGrafter"/>
</dbReference>
<proteinExistence type="predicted"/>
<feature type="domain" description="Trs120/TRAPPC9 third Ig-like" evidence="3">
    <location>
        <begin position="908"/>
        <end position="1036"/>
    </location>
</feature>
<feature type="compositionally biased region" description="Low complexity" evidence="1">
    <location>
        <begin position="1119"/>
        <end position="1131"/>
    </location>
</feature>
<name>A0AB34IUH5_PRYPA</name>
<evidence type="ECO:0000259" key="2">
    <source>
        <dbReference type="Pfam" id="PF08626"/>
    </source>
</evidence>
<gene>
    <name evidence="4" type="ORF">AB1Y20_007164</name>
</gene>
<feature type="compositionally biased region" description="Pro residues" evidence="1">
    <location>
        <begin position="1090"/>
        <end position="1113"/>
    </location>
</feature>
<feature type="compositionally biased region" description="Low complexity" evidence="1">
    <location>
        <begin position="1212"/>
        <end position="1222"/>
    </location>
</feature>
<feature type="domain" description="Trs120/TRAPPC9 N-terminal" evidence="2">
    <location>
        <begin position="199"/>
        <end position="276"/>
    </location>
</feature>
<dbReference type="Pfam" id="PF08626">
    <property type="entry name" value="TRAPPC9-Trs120"/>
    <property type="match status" value="1"/>
</dbReference>
<feature type="compositionally biased region" description="Polar residues" evidence="1">
    <location>
        <begin position="1160"/>
        <end position="1181"/>
    </location>
</feature>
<reference evidence="4 5" key="1">
    <citation type="journal article" date="2024" name="Science">
        <title>Giant polyketide synthase enzymes in the biosynthesis of giant marine polyether toxins.</title>
        <authorList>
            <person name="Fallon T.R."/>
            <person name="Shende V.V."/>
            <person name="Wierzbicki I.H."/>
            <person name="Pendleton A.L."/>
            <person name="Watervoot N.F."/>
            <person name="Auber R.P."/>
            <person name="Gonzalez D.J."/>
            <person name="Wisecaver J.H."/>
            <person name="Moore B.S."/>
        </authorList>
    </citation>
    <scope>NUCLEOTIDE SEQUENCE [LARGE SCALE GENOMIC DNA]</scope>
    <source>
        <strain evidence="4 5">12B1</strain>
    </source>
</reference>
<feature type="region of interest" description="Disordered" evidence="1">
    <location>
        <begin position="1195"/>
        <end position="1227"/>
    </location>
</feature>
<dbReference type="InterPro" id="IPR013935">
    <property type="entry name" value="Trs120_TRAPPC9"/>
</dbReference>
<dbReference type="Proteomes" id="UP001515480">
    <property type="component" value="Unassembled WGS sequence"/>
</dbReference>
<dbReference type="PANTHER" id="PTHR21512:SF5">
    <property type="entry name" value="TRAFFICKING PROTEIN PARTICLE COMPLEX SUBUNIT 9"/>
    <property type="match status" value="1"/>
</dbReference>
<evidence type="ECO:0000256" key="1">
    <source>
        <dbReference type="SAM" id="MobiDB-lite"/>
    </source>
</evidence>
<comment type="caution">
    <text evidence="4">The sequence shown here is derived from an EMBL/GenBank/DDBJ whole genome shotgun (WGS) entry which is preliminary data.</text>
</comment>
<organism evidence="4 5">
    <name type="scientific">Prymnesium parvum</name>
    <name type="common">Toxic golden alga</name>
    <dbReference type="NCBI Taxonomy" id="97485"/>
    <lineage>
        <taxon>Eukaryota</taxon>
        <taxon>Haptista</taxon>
        <taxon>Haptophyta</taxon>
        <taxon>Prymnesiophyceae</taxon>
        <taxon>Prymnesiales</taxon>
        <taxon>Prymnesiaceae</taxon>
        <taxon>Prymnesium</taxon>
    </lineage>
</organism>
<dbReference type="InterPro" id="IPR058567">
    <property type="entry name" value="Ig_TRAPPC9_Trs120_3rd"/>
</dbReference>
<dbReference type="Pfam" id="PF26282">
    <property type="entry name" value="Ig_TRAPPC9-Trs120_3rd"/>
    <property type="match status" value="1"/>
</dbReference>
<dbReference type="PANTHER" id="PTHR21512">
    <property type="entry name" value="TRAFFICKING PROTEIN PARTICLE COMPLEX SUBUNIT 9"/>
    <property type="match status" value="1"/>
</dbReference>
<keyword evidence="5" id="KW-1185">Reference proteome</keyword>
<dbReference type="EMBL" id="JBGBPQ010000017">
    <property type="protein sequence ID" value="KAL1507542.1"/>
    <property type="molecule type" value="Genomic_DNA"/>
</dbReference>
<dbReference type="InterPro" id="IPR058563">
    <property type="entry name" value="Trs120_TRAPPC9_N"/>
</dbReference>
<evidence type="ECO:0000313" key="5">
    <source>
        <dbReference type="Proteomes" id="UP001515480"/>
    </source>
</evidence>
<accession>A0AB34IUH5</accession>
<protein>
    <recommendedName>
        <fullName evidence="6">Trafficking protein particle complex subunit 11</fullName>
    </recommendedName>
</protein>
<feature type="region of interest" description="Disordered" evidence="1">
    <location>
        <begin position="1089"/>
        <end position="1131"/>
    </location>
</feature>
<evidence type="ECO:0008006" key="6">
    <source>
        <dbReference type="Google" id="ProtNLM"/>
    </source>
</evidence>
<feature type="region of interest" description="Disordered" evidence="1">
    <location>
        <begin position="1144"/>
        <end position="1181"/>
    </location>
</feature>
<sequence length="1352" mass="145474">MATLDLDSTLSRSFSLRAALVPMGSIDAATFRLYAGLVRSLPSLDLFELTHGKQRGCLHVHFVDAPPGASDWGELHSHRRVRAVIGLCHCPSEADLRASYAAFIATQVALFPYTSQLRCLAFEAPATGIPEDELPKGGEKHLMVVPPKRNTNDLQMYALRLMEDLASDLLNDLRAEKAVQPSSLLTPLDSTTPTASSASRLASAVVKAAKSSAGKLGGREQKRLADLHMIGGEVAEARALYDKAVEQLARSTVAADSVWHAAALEGSVAATLLLQAATRRHNHLPEDEARVDMLHGAITKMEEVVSIYARRGGRATELQVEAGFRLARLVGALAQGERRRGEKELKAMTQFDPEEGKAPPCAWRKHLVEAQHKLIRHAYEPALRNEKPLGLQLQLRVVLAAAALSVEWGHKRKAAFFLLEAARRYADNMQWHAAHEVLLAASLHGQFGIMPLRALLTAVQQRDTPPAPLGMLRTCTTGWLQLGRWLLEQLLEAAAGCDTAGALEATCLYTLYMLRALHPFLSEERQSQLVNQLLHIAPRLPPGLVMPAVGLPWLLSLQPIVLPTELLPHLREEVKTQAASIFTFSPFEATRRRQETARLALRVLWVCGEIVRVTVAISNPLAVPLQLQSLSLVASVEEAPPPSPSPLDSAATAATPPLFTPFPRALSLGPHQRVELALSGRIGGASPSLGWRLRLRGVRARACGVECVHPVDEAAAPVHLPPVRPTDRIDALAAALPPPLAVPLAPSLPLLTVTPHASLVVFPGERASLALHLLNSGACAVRHVVARLEPNGAPRLTHLSKFTWYEMQPALLFDEAEATQLAARDHFQIDDDALTRQLPLEVGRRLALPLEVLALTPKCSCTLMLEYGVADPNTQGSWYRKLSVPVALGVAAGLSVSNAVVLPDPTLSSACVLLLEVANEHERLSFQVSAHCSSHREEGTWILPPRAARRLLLRLPRFPRDGAHPFPHSQAMLERYLREHQPALTPPQLRRLRLAHLAKARLLAALRLEWRQVGGEARGELRLSSLSLSPAHAHALLLPALRIAAAAAPVAAPPHFAAMWLRRLSVSLTNASAAPLAAGGVLRLRCAAAAPPPPPPPPPPAPPPPPPPPPPPVDAMRTPSPADKSAASPPAEFLGPAEIALVGSSAEATPPPSGDLPSASPATPATQVLTSASPHSCSTPSEWLSVPVVPVGRPSSLSCNTSGGPETDTRPSVSSGNVSGGSELEASRGEELLETASHDEVAVRDHEEREIAPSTPSLERKRVSVGKWEAWDECDLPDEGDDRVVWLGAIDAVVPALQPEQSHEHELIVGLLQPGAYTFTMKYSAPGEDVDEDSIAEAELCIHIDNESSPEW</sequence>
<evidence type="ECO:0000259" key="3">
    <source>
        <dbReference type="Pfam" id="PF26282"/>
    </source>
</evidence>
<evidence type="ECO:0000313" key="4">
    <source>
        <dbReference type="EMBL" id="KAL1507542.1"/>
    </source>
</evidence>